<dbReference type="GO" id="GO:0043565">
    <property type="term" value="F:sequence-specific DNA binding"/>
    <property type="evidence" value="ECO:0007669"/>
    <property type="project" value="InterPro"/>
</dbReference>
<dbReference type="Gene3D" id="1.10.10.60">
    <property type="entry name" value="Homeodomain-like"/>
    <property type="match status" value="2"/>
</dbReference>
<dbReference type="AlphaFoldDB" id="A0A9D2FIX3"/>
<evidence type="ECO:0000313" key="6">
    <source>
        <dbReference type="Proteomes" id="UP000824105"/>
    </source>
</evidence>
<organism evidence="5 6">
    <name type="scientific">Candidatus Gemmiger avistercoris</name>
    <dbReference type="NCBI Taxonomy" id="2838606"/>
    <lineage>
        <taxon>Bacteria</taxon>
        <taxon>Bacillati</taxon>
        <taxon>Bacillota</taxon>
        <taxon>Clostridia</taxon>
        <taxon>Eubacteriales</taxon>
        <taxon>Gemmiger</taxon>
    </lineage>
</organism>
<dbReference type="EMBL" id="DXBF01000013">
    <property type="protein sequence ID" value="HIZ61500.1"/>
    <property type="molecule type" value="Genomic_DNA"/>
</dbReference>
<evidence type="ECO:0000256" key="1">
    <source>
        <dbReference type="ARBA" id="ARBA00023015"/>
    </source>
</evidence>
<dbReference type="Gene3D" id="2.60.120.280">
    <property type="entry name" value="Regulatory protein AraC"/>
    <property type="match status" value="1"/>
</dbReference>
<keyword evidence="3" id="KW-0804">Transcription</keyword>
<dbReference type="Pfam" id="PF02311">
    <property type="entry name" value="AraC_binding"/>
    <property type="match status" value="1"/>
</dbReference>
<reference evidence="5" key="1">
    <citation type="journal article" date="2021" name="PeerJ">
        <title>Extensive microbial diversity within the chicken gut microbiome revealed by metagenomics and culture.</title>
        <authorList>
            <person name="Gilroy R."/>
            <person name="Ravi A."/>
            <person name="Getino M."/>
            <person name="Pursley I."/>
            <person name="Horton D.L."/>
            <person name="Alikhan N.F."/>
            <person name="Baker D."/>
            <person name="Gharbi K."/>
            <person name="Hall N."/>
            <person name="Watson M."/>
            <person name="Adriaenssens E.M."/>
            <person name="Foster-Nyarko E."/>
            <person name="Jarju S."/>
            <person name="Secka A."/>
            <person name="Antonio M."/>
            <person name="Oren A."/>
            <person name="Chaudhuri R.R."/>
            <person name="La Ragione R."/>
            <person name="Hildebrand F."/>
            <person name="Pallen M.J."/>
        </authorList>
    </citation>
    <scope>NUCLEOTIDE SEQUENCE</scope>
    <source>
        <strain evidence="5">CHK188-11489</strain>
    </source>
</reference>
<dbReference type="InterPro" id="IPR009057">
    <property type="entry name" value="Homeodomain-like_sf"/>
</dbReference>
<proteinExistence type="predicted"/>
<accession>A0A9D2FIX3</accession>
<keyword evidence="2" id="KW-0238">DNA-binding</keyword>
<dbReference type="SUPFAM" id="SSF51215">
    <property type="entry name" value="Regulatory protein AraC"/>
    <property type="match status" value="1"/>
</dbReference>
<dbReference type="PROSITE" id="PS01124">
    <property type="entry name" value="HTH_ARAC_FAMILY_2"/>
    <property type="match status" value="1"/>
</dbReference>
<evidence type="ECO:0000313" key="5">
    <source>
        <dbReference type="EMBL" id="HIZ61500.1"/>
    </source>
</evidence>
<dbReference type="InterPro" id="IPR003313">
    <property type="entry name" value="AraC-bd"/>
</dbReference>
<evidence type="ECO:0000256" key="2">
    <source>
        <dbReference type="ARBA" id="ARBA00023125"/>
    </source>
</evidence>
<name>A0A9D2FIX3_9FIRM</name>
<dbReference type="Pfam" id="PF12833">
    <property type="entry name" value="HTH_18"/>
    <property type="match status" value="1"/>
</dbReference>
<gene>
    <name evidence="5" type="ORF">H9724_01870</name>
</gene>
<sequence>MPEFRQFPACYDPASVRAIVTPSAFARENLFFLQEAGHIRLVQSHAGTQRSSLDSFLIVQVVAGSGSLRYGARRFALRAGQCFWIDCRRPHGYRSADADPWELRWVHFNGRSAPAFYRRFGEEPVFTPADGAAVARRLDAVLACASRWDATAELEASAEIAALLAGILGGQVRVGAPRGESGQTARLEAVRAYLADHCAEPLTLDELAARFFISKYYLARSFKQRYGETILDCLHAARIDRAKQMLRYTDQTLAQIAAACGFREQAYFTRRFKSAEGQ</sequence>
<dbReference type="InterPro" id="IPR050204">
    <property type="entry name" value="AraC_XylS_family_regulators"/>
</dbReference>
<feature type="non-terminal residue" evidence="5">
    <location>
        <position position="278"/>
    </location>
</feature>
<evidence type="ECO:0000259" key="4">
    <source>
        <dbReference type="PROSITE" id="PS01124"/>
    </source>
</evidence>
<feature type="domain" description="HTH araC/xylS-type" evidence="4">
    <location>
        <begin position="188"/>
        <end position="278"/>
    </location>
</feature>
<comment type="caution">
    <text evidence="5">The sequence shown here is derived from an EMBL/GenBank/DDBJ whole genome shotgun (WGS) entry which is preliminary data.</text>
</comment>
<keyword evidence="1" id="KW-0805">Transcription regulation</keyword>
<dbReference type="PANTHER" id="PTHR46796">
    <property type="entry name" value="HTH-TYPE TRANSCRIPTIONAL ACTIVATOR RHAS-RELATED"/>
    <property type="match status" value="1"/>
</dbReference>
<dbReference type="Proteomes" id="UP000824105">
    <property type="component" value="Unassembled WGS sequence"/>
</dbReference>
<reference evidence="5" key="2">
    <citation type="submission" date="2021-04" db="EMBL/GenBank/DDBJ databases">
        <authorList>
            <person name="Gilroy R."/>
        </authorList>
    </citation>
    <scope>NUCLEOTIDE SEQUENCE</scope>
    <source>
        <strain evidence="5">CHK188-11489</strain>
    </source>
</reference>
<dbReference type="InterPro" id="IPR037923">
    <property type="entry name" value="HTH-like"/>
</dbReference>
<evidence type="ECO:0000256" key="3">
    <source>
        <dbReference type="ARBA" id="ARBA00023163"/>
    </source>
</evidence>
<dbReference type="GO" id="GO:0003700">
    <property type="term" value="F:DNA-binding transcription factor activity"/>
    <property type="evidence" value="ECO:0007669"/>
    <property type="project" value="InterPro"/>
</dbReference>
<protein>
    <submittedName>
        <fullName evidence="5">AraC family transcriptional regulator</fullName>
    </submittedName>
</protein>
<dbReference type="SMART" id="SM00342">
    <property type="entry name" value="HTH_ARAC"/>
    <property type="match status" value="1"/>
</dbReference>
<dbReference type="SUPFAM" id="SSF46689">
    <property type="entry name" value="Homeodomain-like"/>
    <property type="match status" value="2"/>
</dbReference>
<dbReference type="InterPro" id="IPR018060">
    <property type="entry name" value="HTH_AraC"/>
</dbReference>